<dbReference type="GO" id="GO:0035825">
    <property type="term" value="P:homologous recombination"/>
    <property type="evidence" value="ECO:0007669"/>
    <property type="project" value="UniProtKB-ARBA"/>
</dbReference>
<comment type="similarity">
    <text evidence="2">Belongs to the PDS5 family.</text>
</comment>
<dbReference type="InterPro" id="IPR016024">
    <property type="entry name" value="ARM-type_fold"/>
</dbReference>
<keyword evidence="7" id="KW-0234">DNA repair</keyword>
<keyword evidence="5" id="KW-0227">DNA damage</keyword>
<reference evidence="12" key="2">
    <citation type="journal article" date="2024" name="Plant">
        <title>Genomic evolution and insights into agronomic trait innovations of Sesamum species.</title>
        <authorList>
            <person name="Miao H."/>
            <person name="Wang L."/>
            <person name="Qu L."/>
            <person name="Liu H."/>
            <person name="Sun Y."/>
            <person name="Le M."/>
            <person name="Wang Q."/>
            <person name="Wei S."/>
            <person name="Zheng Y."/>
            <person name="Lin W."/>
            <person name="Duan Y."/>
            <person name="Cao H."/>
            <person name="Xiong S."/>
            <person name="Wang X."/>
            <person name="Wei L."/>
            <person name="Li C."/>
            <person name="Ma Q."/>
            <person name="Ju M."/>
            <person name="Zhao R."/>
            <person name="Li G."/>
            <person name="Mu C."/>
            <person name="Tian Q."/>
            <person name="Mei H."/>
            <person name="Zhang T."/>
            <person name="Gao T."/>
            <person name="Zhang H."/>
        </authorList>
    </citation>
    <scope>NUCLEOTIDE SEQUENCE</scope>
    <source>
        <strain evidence="12">G01</strain>
    </source>
</reference>
<dbReference type="CDD" id="cd20404">
    <property type="entry name" value="Tudor_Agenet_AtEML-like"/>
    <property type="match status" value="1"/>
</dbReference>
<dbReference type="CDD" id="cd19953">
    <property type="entry name" value="PDS5"/>
    <property type="match status" value="1"/>
</dbReference>
<name>A0AAW2PAW6_9LAMI</name>
<evidence type="ECO:0000256" key="2">
    <source>
        <dbReference type="ARBA" id="ARBA00006254"/>
    </source>
</evidence>
<dbReference type="GO" id="GO:0051301">
    <property type="term" value="P:cell division"/>
    <property type="evidence" value="ECO:0007669"/>
    <property type="project" value="UniProtKB-KW"/>
</dbReference>
<organism evidence="12">
    <name type="scientific">Sesamum angustifolium</name>
    <dbReference type="NCBI Taxonomy" id="2727405"/>
    <lineage>
        <taxon>Eukaryota</taxon>
        <taxon>Viridiplantae</taxon>
        <taxon>Streptophyta</taxon>
        <taxon>Embryophyta</taxon>
        <taxon>Tracheophyta</taxon>
        <taxon>Spermatophyta</taxon>
        <taxon>Magnoliopsida</taxon>
        <taxon>eudicotyledons</taxon>
        <taxon>Gunneridae</taxon>
        <taxon>Pentapetalae</taxon>
        <taxon>asterids</taxon>
        <taxon>lamiids</taxon>
        <taxon>Lamiales</taxon>
        <taxon>Pedaliaceae</taxon>
        <taxon>Sesamum</taxon>
    </lineage>
</organism>
<keyword evidence="9" id="KW-0131">Cell cycle</keyword>
<dbReference type="Pfam" id="PF20168">
    <property type="entry name" value="PDS5"/>
    <property type="match status" value="1"/>
</dbReference>
<keyword evidence="8" id="KW-0539">Nucleus</keyword>
<keyword evidence="6" id="KW-0498">Mitosis</keyword>
<evidence type="ECO:0000256" key="7">
    <source>
        <dbReference type="ARBA" id="ARBA00023204"/>
    </source>
</evidence>
<accession>A0AAW2PAW6</accession>
<evidence type="ECO:0000313" key="12">
    <source>
        <dbReference type="EMBL" id="KAL0353325.1"/>
    </source>
</evidence>
<feature type="compositionally biased region" description="Acidic residues" evidence="11">
    <location>
        <begin position="1653"/>
        <end position="1662"/>
    </location>
</feature>
<feature type="compositionally biased region" description="Basic residues" evidence="11">
    <location>
        <begin position="1211"/>
        <end position="1220"/>
    </location>
</feature>
<sequence>MAPKLQQQLKELGSKLKNPPASKDALIKLLKQGATCLSGLEQSPPKSILDSMQPFSNAIAKPELLKHQDREVKLFVAACICEITRITAPEAPYDDDVLKDIFQLIVSTFSGLGDTNGPSFGRRVVILETLARYRSCVVMLDLECDDLINEMFNTFFNVARDEHPENVLTSMETIMKVLLEESEDVQENLLITLLSVFGCDKEDVTSAARRLAMSVVEHCSRKLEPGIKQFLVSSMSGDGSALKHEINYHGVLYNIYCCAPQILSGVVPYLTGELLSDQLDIRLKAVGLVGDLFALPGSSISEEFHPVFLEFLKRLTDRVAEVRTSVLEHLKICLLVNPFRTEAPQIISALCDRLLDYDENVRKQVVSVVCDVACHALTSIPVETIKLVSERLRDKSLLVKKYTMERLADIYRVSCMNRSNGSVENDEYDWIVGKILRCFYDKDFRSDTIEPILSLSLFPSDFSVKDKVTSWIRIFSGFDKVEVKALEKILEQKQRLQQEMQKYLSLRQSTEGGDGGETQKKVIFCFRVMSRCFTDPAEAEENFQILDQLKDSNVWKLLTQLLDPNTSSLQASTLRGELLKILGHKHRLYEFLSALSLKCSYLLFDKDHVKEILTEAGVQKSSGSNELILACMTILVILARFCPLLLGGIEEDLVHLLEDDNEIIKEGTLHILAKAGGTIREQLGVSSRSLDLILERICIEGNRRQAKYAVHALASITKDDGLMSLSVLYKRLVDMLEDKAHLPAVLQSLGCIAQAAMPVFETRENEIAKFIKENILEHGHITGDKPPDCWDDRSELCSLQIFGVKALVKSYLPVKDAQLRSGIDGLIELLKNILSFGDISREIESSLVDRAHLKLAAAKAVLRLSKHWEHKIPTDVFYLTLRTSEDNFPEVKKLLLNKIHQYVKDRILDPKYACALLLDISSQHPDLEENKRNLNDIIQMCRQGRGRQISSQTDGSSPTLYPEYMLAYVVHSLAHHPSFPNTDECKDVKAFESMYRQLYLFLSMLVHGEADGKSDVSISKDKETLSLLNSIFLSIKRSEDAFDAAKSKNLYALCDLGMSILKRLAPKQDDLQGSSESGTLPSVLYKPLVKKDENDLLVREEKTWLADDGILAHFESLELEDNGIVNSVLAEDDIMKDSETEGSEIPLGKLMKRLKAKGAKARKEVKNEHSPTGGANENDFDILKMVKEINSDNLGTAGKFGSSNGRESAQKKRSSHKLQKGKSLFSESTDVPVPKRRRTSSTQAHKSRPASPSKGSRRPTYINQENISADHDEMDKGLQNSSGDQPMKDKMSESAESDLLVSCIGKKSSSSSKQKGKRSAEALNHSPTPKKLNKVTETDSMPSISFSKSASMKKQKQKSVAGLAKCTTPDDGSSAADLIGCKIKVWWPMDKQFYEGVVKSFDTQKKKHVILYDDGDVEVLRLERERWELIDNGQKSEKRSGSSKGSRPKGGSSGQRKKLIGVSEKDKKLEVKSPSSQVRGKRTPRKSPKQRQRDLLKSDSSMESGESPDVPHPESTTKPMVNDSDSDFMFHTDFSPVFPDNSEKEQNARVDKSVSDEELPKEDMKQEEDAEKGSAEAEKLKEDEDDSENTQSDNVGGSPLKADASDNEAASSSGEKQLDEAKEESDREADEADNNDSSQPAASDNPEKASDSLDAEVSDDELLSTWKRRAGKK</sequence>
<evidence type="ECO:0000256" key="8">
    <source>
        <dbReference type="ARBA" id="ARBA00023242"/>
    </source>
</evidence>
<dbReference type="FunFam" id="1.25.10.10:FF:000420">
    <property type="entry name" value="Sister chromatid cohesion protein PDS5 isogeny B"/>
    <property type="match status" value="1"/>
</dbReference>
<evidence type="ECO:0000256" key="4">
    <source>
        <dbReference type="ARBA" id="ARBA00022737"/>
    </source>
</evidence>
<reference evidence="12" key="1">
    <citation type="submission" date="2020-06" db="EMBL/GenBank/DDBJ databases">
        <authorList>
            <person name="Li T."/>
            <person name="Hu X."/>
            <person name="Zhang T."/>
            <person name="Song X."/>
            <person name="Zhang H."/>
            <person name="Dai N."/>
            <person name="Sheng W."/>
            <person name="Hou X."/>
            <person name="Wei L."/>
        </authorList>
    </citation>
    <scope>NUCLEOTIDE SEQUENCE</scope>
    <source>
        <strain evidence="12">G01</strain>
        <tissue evidence="12">Leaf</tissue>
    </source>
</reference>
<keyword evidence="3" id="KW-0132">Cell division</keyword>
<comment type="function">
    <text evidence="10">Cohesin cofactor dispensable during the meiotic division but playing an important role in DNA repair by homologous recombination (HR) probably by helping SMC5/SMC6 complex. Regulator of sister chromatid cohesion in mitosis which may stabilize cohesin complex association with chromatin. May couple sister chromatid cohesion during mitosis to DNA replication. Cohesion ensures that chromosome partitioning is accurate in both meiotic and mitotic cells and plays an important role in DNA repair.</text>
</comment>
<keyword evidence="4" id="KW-0677">Repeat</keyword>
<proteinExistence type="inferred from homology"/>
<feature type="compositionally biased region" description="Acidic residues" evidence="11">
    <location>
        <begin position="1621"/>
        <end position="1634"/>
    </location>
</feature>
<dbReference type="InterPro" id="IPR039776">
    <property type="entry name" value="Pds5"/>
</dbReference>
<feature type="compositionally biased region" description="Basic and acidic residues" evidence="11">
    <location>
        <begin position="1541"/>
        <end position="1555"/>
    </location>
</feature>
<protein>
    <submittedName>
        <fullName evidence="12">Sister chromatid cohesion protein PDS5</fullName>
    </submittedName>
</protein>
<dbReference type="Gene3D" id="2.30.30.140">
    <property type="match status" value="1"/>
</dbReference>
<evidence type="ECO:0000256" key="6">
    <source>
        <dbReference type="ARBA" id="ARBA00022776"/>
    </source>
</evidence>
<evidence type="ECO:0000256" key="5">
    <source>
        <dbReference type="ARBA" id="ARBA00022763"/>
    </source>
</evidence>
<dbReference type="GO" id="GO:0007064">
    <property type="term" value="P:mitotic sister chromatid cohesion"/>
    <property type="evidence" value="ECO:0007669"/>
    <property type="project" value="InterPro"/>
</dbReference>
<feature type="compositionally biased region" description="Basic and acidic residues" evidence="11">
    <location>
        <begin position="1571"/>
        <end position="1582"/>
    </location>
</feature>
<dbReference type="InterPro" id="IPR011989">
    <property type="entry name" value="ARM-like"/>
</dbReference>
<comment type="caution">
    <text evidence="12">The sequence shown here is derived from an EMBL/GenBank/DDBJ whole genome shotgun (WGS) entry which is preliminary data.</text>
</comment>
<dbReference type="PANTHER" id="PTHR12663:SF0">
    <property type="entry name" value="PRECOCIOUS DISSOCIATION OF SISTERS 5, ISOFORM A"/>
    <property type="match status" value="1"/>
</dbReference>
<dbReference type="GO" id="GO:0000785">
    <property type="term" value="C:chromatin"/>
    <property type="evidence" value="ECO:0007669"/>
    <property type="project" value="TreeGrafter"/>
</dbReference>
<dbReference type="GO" id="GO:0005634">
    <property type="term" value="C:nucleus"/>
    <property type="evidence" value="ECO:0007669"/>
    <property type="project" value="UniProtKB-SubCell"/>
</dbReference>
<gene>
    <name evidence="12" type="ORF">Sangu_0913800</name>
</gene>
<dbReference type="SUPFAM" id="SSF63748">
    <property type="entry name" value="Tudor/PWWP/MBT"/>
    <property type="match status" value="1"/>
</dbReference>
<evidence type="ECO:0000256" key="9">
    <source>
        <dbReference type="ARBA" id="ARBA00023306"/>
    </source>
</evidence>
<dbReference type="FunFam" id="2.30.30.140:FF:000033">
    <property type="entry name" value="Binding protein"/>
    <property type="match status" value="1"/>
</dbReference>
<feature type="compositionally biased region" description="Acidic residues" evidence="11">
    <location>
        <begin position="1556"/>
        <end position="1570"/>
    </location>
</feature>
<evidence type="ECO:0000256" key="11">
    <source>
        <dbReference type="SAM" id="MobiDB-lite"/>
    </source>
</evidence>
<dbReference type="GO" id="GO:0009556">
    <property type="term" value="P:microsporogenesis"/>
    <property type="evidence" value="ECO:0007669"/>
    <property type="project" value="UniProtKB-ARBA"/>
</dbReference>
<dbReference type="SUPFAM" id="SSF48371">
    <property type="entry name" value="ARM repeat"/>
    <property type="match status" value="1"/>
</dbReference>
<feature type="compositionally biased region" description="Basic residues" evidence="11">
    <location>
        <begin position="1479"/>
        <end position="1490"/>
    </location>
</feature>
<feature type="region of interest" description="Disordered" evidence="11">
    <location>
        <begin position="1158"/>
        <end position="1179"/>
    </location>
</feature>
<comment type="subcellular location">
    <subcellularLocation>
        <location evidence="1">Nucleus</location>
    </subcellularLocation>
</comment>
<dbReference type="GO" id="GO:0006281">
    <property type="term" value="P:DNA repair"/>
    <property type="evidence" value="ECO:0007669"/>
    <property type="project" value="UniProtKB-KW"/>
</dbReference>
<evidence type="ECO:0000256" key="10">
    <source>
        <dbReference type="ARBA" id="ARBA00058864"/>
    </source>
</evidence>
<evidence type="ECO:0000256" key="1">
    <source>
        <dbReference type="ARBA" id="ARBA00004123"/>
    </source>
</evidence>
<feature type="region of interest" description="Disordered" evidence="11">
    <location>
        <begin position="1194"/>
        <end position="1352"/>
    </location>
</feature>
<feature type="region of interest" description="Disordered" evidence="11">
    <location>
        <begin position="1432"/>
        <end position="1673"/>
    </location>
</feature>
<dbReference type="Gene3D" id="1.25.10.10">
    <property type="entry name" value="Leucine-rich Repeat Variant"/>
    <property type="match status" value="1"/>
</dbReference>
<evidence type="ECO:0000256" key="3">
    <source>
        <dbReference type="ARBA" id="ARBA00022618"/>
    </source>
</evidence>
<dbReference type="EMBL" id="JACGWK010000005">
    <property type="protein sequence ID" value="KAL0353325.1"/>
    <property type="molecule type" value="Genomic_DNA"/>
</dbReference>
<dbReference type="PANTHER" id="PTHR12663">
    <property type="entry name" value="ANDROGEN INDUCED INHIBITOR OF PROLIFERATION AS3 / PDS5-RELATED"/>
    <property type="match status" value="1"/>
</dbReference>